<feature type="region of interest" description="Disordered" evidence="1">
    <location>
        <begin position="337"/>
        <end position="370"/>
    </location>
</feature>
<proteinExistence type="predicted"/>
<feature type="region of interest" description="Disordered" evidence="1">
    <location>
        <begin position="711"/>
        <end position="740"/>
    </location>
</feature>
<protein>
    <recommendedName>
        <fullName evidence="4">PH domain-containing protein</fullName>
    </recommendedName>
</protein>
<sequence length="790" mass="85766">MSNNDWLPITVHDSRTEASFSYSLQCLGSCILRCHMCTRLLLITPQSTRNLFCTVCDEPLSLSLEAMMMTPGVIVKAFNVEKPFDIEQFLRIESLQGRLRPSSVVRMGYLLIEKAMKPITTPGNKSKSPSKSRSKPPTVLSSLLYQMRTPTKTRTLTHMGWTQVLAVQNGCYLRFYSTKPVKHSDSVCRHMLLEALNLVQCQIERVKVQRSGATGLMYSHNSSKPCRLRLTTDDAVFTINIGTDLLTSWWQTCLEKAVQIHQERFAKLTLNSAALHTPTSPNAFALSPTRRELPTPIIAAPAYRTSSQTSGSSDQSLSVRTICTAFQMDSLSSVSDLQSSMASSDSTDSRSSLASQPPSRASQTVQGLDRPLRKSRSYFLGRVRAECRESMATNSSLIGLACLAAGNDRSSSRETLTSTTSRESAKVVRGSIIQRERFNSMSSTSSTDSDESELEGETLRIKDSASIVHQQSIVKVQPASCTVIPSGQPRPRPTATESIRSKCQKRYSRYYEQSPISMFNSTYGHGRGLAAALDDTLAAMQPASVTVTSSQLAPKASDSESIPAQRLKRVPTVMRPALRNTVSLRDLVSARQQSATSTRPHQPSDMVRPQSLVRTDAPPATMGALDGKLRRQQSSPNLSGLRNEITPDATPELGLKHTATGDSLSSRYSVVSTASTAVNSPELVEASALANLSRLNKSAQSILRPTSTYSAISDSTTASPSLSATSTLSSDSEGEDDCSPLKKRALTTTGAKPSSEHCGFSATNPFLALIATNSTLSNATTPAMVACRDR</sequence>
<comment type="caution">
    <text evidence="2">The sequence shown here is derived from an EMBL/GenBank/DDBJ whole genome shotgun (WGS) entry which is preliminary data.</text>
</comment>
<gene>
    <name evidence="2" type="ORF">H4R34_000176</name>
</gene>
<evidence type="ECO:0000256" key="1">
    <source>
        <dbReference type="SAM" id="MobiDB-lite"/>
    </source>
</evidence>
<feature type="region of interest" description="Disordered" evidence="1">
    <location>
        <begin position="631"/>
        <end position="650"/>
    </location>
</feature>
<dbReference type="Proteomes" id="UP001151582">
    <property type="component" value="Unassembled WGS sequence"/>
</dbReference>
<feature type="region of interest" description="Disordered" evidence="1">
    <location>
        <begin position="409"/>
        <end position="456"/>
    </location>
</feature>
<dbReference type="OrthoDB" id="5598812at2759"/>
<reference evidence="2" key="1">
    <citation type="submission" date="2022-07" db="EMBL/GenBank/DDBJ databases">
        <title>Phylogenomic reconstructions and comparative analyses of Kickxellomycotina fungi.</title>
        <authorList>
            <person name="Reynolds N.K."/>
            <person name="Stajich J.E."/>
            <person name="Barry K."/>
            <person name="Grigoriev I.V."/>
            <person name="Crous P."/>
            <person name="Smith M.E."/>
        </authorList>
    </citation>
    <scope>NUCLEOTIDE SEQUENCE</scope>
    <source>
        <strain evidence="2">RSA 567</strain>
    </source>
</reference>
<dbReference type="AlphaFoldDB" id="A0A9W8B5V0"/>
<dbReference type="EMBL" id="JANBQB010000003">
    <property type="protein sequence ID" value="KAJ1985217.1"/>
    <property type="molecule type" value="Genomic_DNA"/>
</dbReference>
<evidence type="ECO:0008006" key="4">
    <source>
        <dbReference type="Google" id="ProtNLM"/>
    </source>
</evidence>
<feature type="compositionally biased region" description="Low complexity" evidence="1">
    <location>
        <begin position="413"/>
        <end position="422"/>
    </location>
</feature>
<evidence type="ECO:0000313" key="2">
    <source>
        <dbReference type="EMBL" id="KAJ1985217.1"/>
    </source>
</evidence>
<organism evidence="2 3">
    <name type="scientific">Dimargaris verticillata</name>
    <dbReference type="NCBI Taxonomy" id="2761393"/>
    <lineage>
        <taxon>Eukaryota</taxon>
        <taxon>Fungi</taxon>
        <taxon>Fungi incertae sedis</taxon>
        <taxon>Zoopagomycota</taxon>
        <taxon>Kickxellomycotina</taxon>
        <taxon>Dimargaritomycetes</taxon>
        <taxon>Dimargaritales</taxon>
        <taxon>Dimargaritaceae</taxon>
        <taxon>Dimargaris</taxon>
    </lineage>
</organism>
<name>A0A9W8B5V0_9FUNG</name>
<feature type="compositionally biased region" description="Low complexity" evidence="1">
    <location>
        <begin position="337"/>
        <end position="355"/>
    </location>
</feature>
<feature type="compositionally biased region" description="Polar residues" evidence="1">
    <location>
        <begin position="356"/>
        <end position="366"/>
    </location>
</feature>
<evidence type="ECO:0000313" key="3">
    <source>
        <dbReference type="Proteomes" id="UP001151582"/>
    </source>
</evidence>
<feature type="compositionally biased region" description="Low complexity" evidence="1">
    <location>
        <begin position="713"/>
        <end position="731"/>
    </location>
</feature>
<keyword evidence="3" id="KW-1185">Reference proteome</keyword>
<accession>A0A9W8B5V0</accession>
<feature type="region of interest" description="Disordered" evidence="1">
    <location>
        <begin position="588"/>
        <end position="610"/>
    </location>
</feature>
<feature type="compositionally biased region" description="Polar residues" evidence="1">
    <location>
        <begin position="590"/>
        <end position="601"/>
    </location>
</feature>
<feature type="region of interest" description="Disordered" evidence="1">
    <location>
        <begin position="120"/>
        <end position="139"/>
    </location>
</feature>